<dbReference type="EMBL" id="CP019474">
    <property type="protein sequence ID" value="UQC77533.1"/>
    <property type="molecule type" value="Genomic_DNA"/>
</dbReference>
<dbReference type="GeneID" id="73337039"/>
<gene>
    <name evidence="2" type="ORF">CLUP02_03001</name>
</gene>
<evidence type="ECO:0000313" key="3">
    <source>
        <dbReference type="Proteomes" id="UP000830671"/>
    </source>
</evidence>
<keyword evidence="1" id="KW-0472">Membrane</keyword>
<organism evidence="2 3">
    <name type="scientific">Colletotrichum lupini</name>
    <dbReference type="NCBI Taxonomy" id="145971"/>
    <lineage>
        <taxon>Eukaryota</taxon>
        <taxon>Fungi</taxon>
        <taxon>Dikarya</taxon>
        <taxon>Ascomycota</taxon>
        <taxon>Pezizomycotina</taxon>
        <taxon>Sordariomycetes</taxon>
        <taxon>Hypocreomycetidae</taxon>
        <taxon>Glomerellales</taxon>
        <taxon>Glomerellaceae</taxon>
        <taxon>Colletotrichum</taxon>
        <taxon>Colletotrichum acutatum species complex</taxon>
    </lineage>
</organism>
<accession>A0A9Q8SI22</accession>
<dbReference type="KEGG" id="clup:CLUP02_03001"/>
<name>A0A9Q8SI22_9PEZI</name>
<evidence type="ECO:0000256" key="1">
    <source>
        <dbReference type="SAM" id="Phobius"/>
    </source>
</evidence>
<feature type="transmembrane region" description="Helical" evidence="1">
    <location>
        <begin position="12"/>
        <end position="31"/>
    </location>
</feature>
<dbReference type="Proteomes" id="UP000830671">
    <property type="component" value="Chromosome 2"/>
</dbReference>
<dbReference type="RefSeq" id="XP_049139172.1">
    <property type="nucleotide sequence ID" value="XM_049282029.1"/>
</dbReference>
<reference evidence="2" key="1">
    <citation type="journal article" date="2021" name="Mol. Plant Microbe Interact.">
        <title>Complete Genome Sequence of the Plant-Pathogenic Fungus Colletotrichum lupini.</title>
        <authorList>
            <person name="Baroncelli R."/>
            <person name="Pensec F."/>
            <person name="Da Lio D."/>
            <person name="Boufleur T."/>
            <person name="Vicente I."/>
            <person name="Sarrocco S."/>
            <person name="Picot A."/>
            <person name="Baraldi E."/>
            <person name="Sukno S."/>
            <person name="Thon M."/>
            <person name="Le Floch G."/>
        </authorList>
    </citation>
    <scope>NUCLEOTIDE SEQUENCE</scope>
    <source>
        <strain evidence="2">IMI 504893</strain>
    </source>
</reference>
<proteinExistence type="predicted"/>
<keyword evidence="3" id="KW-1185">Reference proteome</keyword>
<keyword evidence="1" id="KW-0812">Transmembrane</keyword>
<evidence type="ECO:0000313" key="2">
    <source>
        <dbReference type="EMBL" id="UQC77533.1"/>
    </source>
</evidence>
<dbReference type="AlphaFoldDB" id="A0A9Q8SI22"/>
<sequence>MATQLGRTLSREWVLNIATLIQVVSFTSFSVPTLLDTPWSLPCRSPRMPSLQVDNVWKCKEGL</sequence>
<keyword evidence="1" id="KW-1133">Transmembrane helix</keyword>
<protein>
    <submittedName>
        <fullName evidence="2">Uncharacterized protein</fullName>
    </submittedName>
</protein>